<comment type="subcellular location">
    <subcellularLocation>
        <location evidence="3">Cytoplasm</location>
    </subcellularLocation>
</comment>
<evidence type="ECO:0000256" key="3">
    <source>
        <dbReference type="HAMAP-Rule" id="MF_01151"/>
    </source>
</evidence>
<evidence type="ECO:0000256" key="5">
    <source>
        <dbReference type="SAM" id="Coils"/>
    </source>
</evidence>
<evidence type="ECO:0000313" key="6">
    <source>
        <dbReference type="EMBL" id="OGN00258.1"/>
    </source>
</evidence>
<keyword evidence="3" id="KW-0346">Stress response</keyword>
<dbReference type="InterPro" id="IPR009012">
    <property type="entry name" value="GrpE_head"/>
</dbReference>
<dbReference type="GO" id="GO:0051087">
    <property type="term" value="F:protein-folding chaperone binding"/>
    <property type="evidence" value="ECO:0007669"/>
    <property type="project" value="InterPro"/>
</dbReference>
<dbReference type="GO" id="GO:0005737">
    <property type="term" value="C:cytoplasm"/>
    <property type="evidence" value="ECO:0007669"/>
    <property type="project" value="UniProtKB-SubCell"/>
</dbReference>
<feature type="coiled-coil region" evidence="5">
    <location>
        <begin position="3"/>
        <end position="33"/>
    </location>
</feature>
<dbReference type="HAMAP" id="MF_01151">
    <property type="entry name" value="GrpE"/>
    <property type="match status" value="1"/>
</dbReference>
<proteinExistence type="inferred from homology"/>
<gene>
    <name evidence="3" type="primary">grpE</name>
    <name evidence="6" type="ORF">A2650_04465</name>
</gene>
<name>A0A1F8EI07_9BACT</name>
<comment type="similarity">
    <text evidence="1 3 4">Belongs to the GrpE family.</text>
</comment>
<dbReference type="AlphaFoldDB" id="A0A1F8EI07"/>
<dbReference type="GO" id="GO:0051082">
    <property type="term" value="F:unfolded protein binding"/>
    <property type="evidence" value="ECO:0007669"/>
    <property type="project" value="TreeGrafter"/>
</dbReference>
<dbReference type="Proteomes" id="UP000177117">
    <property type="component" value="Unassembled WGS sequence"/>
</dbReference>
<reference evidence="6 7" key="1">
    <citation type="journal article" date="2016" name="Nat. Commun.">
        <title>Thousands of microbial genomes shed light on interconnected biogeochemical processes in an aquifer system.</title>
        <authorList>
            <person name="Anantharaman K."/>
            <person name="Brown C.T."/>
            <person name="Hug L.A."/>
            <person name="Sharon I."/>
            <person name="Castelle C.J."/>
            <person name="Probst A.J."/>
            <person name="Thomas B.C."/>
            <person name="Singh A."/>
            <person name="Wilkins M.J."/>
            <person name="Karaoz U."/>
            <person name="Brodie E.L."/>
            <person name="Williams K.H."/>
            <person name="Hubbard S.S."/>
            <person name="Banfield J.F."/>
        </authorList>
    </citation>
    <scope>NUCLEOTIDE SEQUENCE [LARGE SCALE GENOMIC DNA]</scope>
</reference>
<sequence>MEEKDIEQLNKELEESKKQAEEYLNNWKRERADFLNYKKEEARRMEEFLKFSIEGIIMELIDVVDGIEVARKNLPESKELEEWTDGFDGSLDKLDKFLEKFGVEKIKIEQDTSTGSEQVKFDPLLHEAVEVQDKEGDRIEEIRPGYTMHGKVIRPARVKIVK</sequence>
<protein>
    <recommendedName>
        <fullName evidence="3">Protein GrpE</fullName>
    </recommendedName>
    <alternativeName>
        <fullName evidence="3">HSP-70 cofactor</fullName>
    </alternativeName>
</protein>
<dbReference type="SUPFAM" id="SSF58014">
    <property type="entry name" value="Coiled-coil domain of nucleotide exchange factor GrpE"/>
    <property type="match status" value="1"/>
</dbReference>
<evidence type="ECO:0000256" key="1">
    <source>
        <dbReference type="ARBA" id="ARBA00009054"/>
    </source>
</evidence>
<evidence type="ECO:0000256" key="4">
    <source>
        <dbReference type="RuleBase" id="RU004478"/>
    </source>
</evidence>
<evidence type="ECO:0000313" key="7">
    <source>
        <dbReference type="Proteomes" id="UP000177117"/>
    </source>
</evidence>
<dbReference type="GO" id="GO:0006457">
    <property type="term" value="P:protein folding"/>
    <property type="evidence" value="ECO:0007669"/>
    <property type="project" value="InterPro"/>
</dbReference>
<comment type="caution">
    <text evidence="6">The sequence shown here is derived from an EMBL/GenBank/DDBJ whole genome shotgun (WGS) entry which is preliminary data.</text>
</comment>
<dbReference type="PANTHER" id="PTHR21237">
    <property type="entry name" value="GRPE PROTEIN"/>
    <property type="match status" value="1"/>
</dbReference>
<comment type="subunit">
    <text evidence="3">Homodimer.</text>
</comment>
<evidence type="ECO:0000256" key="2">
    <source>
        <dbReference type="ARBA" id="ARBA00023186"/>
    </source>
</evidence>
<dbReference type="SUPFAM" id="SSF51064">
    <property type="entry name" value="Head domain of nucleotide exchange factor GrpE"/>
    <property type="match status" value="1"/>
</dbReference>
<accession>A0A1F8EI07</accession>
<dbReference type="PANTHER" id="PTHR21237:SF23">
    <property type="entry name" value="GRPE PROTEIN HOMOLOG, MITOCHONDRIAL"/>
    <property type="match status" value="1"/>
</dbReference>
<organism evidence="6 7">
    <name type="scientific">Candidatus Yanofskybacteria bacterium RIFCSPHIGHO2_01_FULL_41_53</name>
    <dbReference type="NCBI Taxonomy" id="1802663"/>
    <lineage>
        <taxon>Bacteria</taxon>
        <taxon>Candidatus Yanofskyibacteriota</taxon>
    </lineage>
</organism>
<dbReference type="InterPro" id="IPR013805">
    <property type="entry name" value="GrpE_CC"/>
</dbReference>
<dbReference type="GO" id="GO:0000774">
    <property type="term" value="F:adenyl-nucleotide exchange factor activity"/>
    <property type="evidence" value="ECO:0007669"/>
    <property type="project" value="InterPro"/>
</dbReference>
<dbReference type="InterPro" id="IPR000740">
    <property type="entry name" value="GrpE"/>
</dbReference>
<dbReference type="GO" id="GO:0042803">
    <property type="term" value="F:protein homodimerization activity"/>
    <property type="evidence" value="ECO:0007669"/>
    <property type="project" value="InterPro"/>
</dbReference>
<dbReference type="CDD" id="cd00446">
    <property type="entry name" value="GrpE"/>
    <property type="match status" value="1"/>
</dbReference>
<comment type="function">
    <text evidence="3">Participates actively in the response to hyperosmotic and heat shock by preventing the aggregation of stress-denatured proteins, in association with DnaK and GrpE. It is the nucleotide exchange factor for DnaK and may function as a thermosensor. Unfolded proteins bind initially to DnaJ; upon interaction with the DnaJ-bound protein, DnaK hydrolyzes its bound ATP, resulting in the formation of a stable complex. GrpE releases ADP from DnaK; ATP binding to DnaK triggers the release of the substrate protein, thus completing the reaction cycle. Several rounds of ATP-dependent interactions between DnaJ, DnaK and GrpE are required for fully efficient folding.</text>
</comment>
<dbReference type="Gene3D" id="2.30.22.10">
    <property type="entry name" value="Head domain of nucleotide exchange factor GrpE"/>
    <property type="match status" value="1"/>
</dbReference>
<dbReference type="PRINTS" id="PR00773">
    <property type="entry name" value="GRPEPROTEIN"/>
</dbReference>
<dbReference type="EMBL" id="MGJD01000024">
    <property type="protein sequence ID" value="OGN00258.1"/>
    <property type="molecule type" value="Genomic_DNA"/>
</dbReference>
<keyword evidence="2 3" id="KW-0143">Chaperone</keyword>
<dbReference type="Pfam" id="PF01025">
    <property type="entry name" value="GrpE"/>
    <property type="match status" value="1"/>
</dbReference>
<keyword evidence="3" id="KW-0963">Cytoplasm</keyword>
<dbReference type="Gene3D" id="3.90.20.20">
    <property type="match status" value="1"/>
</dbReference>
<keyword evidence="5" id="KW-0175">Coiled coil</keyword>